<keyword evidence="5 9" id="KW-0798">TonB box</keyword>
<evidence type="ECO:0000256" key="1">
    <source>
        <dbReference type="ARBA" id="ARBA00004571"/>
    </source>
</evidence>
<evidence type="ECO:0000256" key="3">
    <source>
        <dbReference type="ARBA" id="ARBA00022452"/>
    </source>
</evidence>
<dbReference type="EMBL" id="JAHLFO010000107">
    <property type="protein sequence ID" value="MBU3814357.1"/>
    <property type="molecule type" value="Genomic_DNA"/>
</dbReference>
<dbReference type="Pfam" id="PF07715">
    <property type="entry name" value="Plug"/>
    <property type="match status" value="1"/>
</dbReference>
<dbReference type="InterPro" id="IPR023997">
    <property type="entry name" value="TonB-dep_OMP_SusC/RagA_CS"/>
</dbReference>
<feature type="signal peptide" evidence="10">
    <location>
        <begin position="1"/>
        <end position="31"/>
    </location>
</feature>
<evidence type="ECO:0000313" key="13">
    <source>
        <dbReference type="EMBL" id="MBU3814357.1"/>
    </source>
</evidence>
<keyword evidence="3 8" id="KW-1134">Transmembrane beta strand</keyword>
<dbReference type="InterPro" id="IPR000531">
    <property type="entry name" value="Beta-barrel_TonB"/>
</dbReference>
<dbReference type="PROSITE" id="PS52016">
    <property type="entry name" value="TONB_DEPENDENT_REC_3"/>
    <property type="match status" value="1"/>
</dbReference>
<dbReference type="InterPro" id="IPR023996">
    <property type="entry name" value="TonB-dep_OMP_SusC/RagA"/>
</dbReference>
<evidence type="ECO:0000256" key="6">
    <source>
        <dbReference type="ARBA" id="ARBA00023136"/>
    </source>
</evidence>
<dbReference type="Gene3D" id="2.170.130.10">
    <property type="entry name" value="TonB-dependent receptor, plug domain"/>
    <property type="match status" value="1"/>
</dbReference>
<keyword evidence="4 8" id="KW-0812">Transmembrane</keyword>
<dbReference type="GO" id="GO:0009279">
    <property type="term" value="C:cell outer membrane"/>
    <property type="evidence" value="ECO:0007669"/>
    <property type="project" value="UniProtKB-SubCell"/>
</dbReference>
<dbReference type="InterPro" id="IPR039426">
    <property type="entry name" value="TonB-dep_rcpt-like"/>
</dbReference>
<evidence type="ECO:0000313" key="14">
    <source>
        <dbReference type="Proteomes" id="UP000824236"/>
    </source>
</evidence>
<evidence type="ECO:0000256" key="5">
    <source>
        <dbReference type="ARBA" id="ARBA00023077"/>
    </source>
</evidence>
<name>A0A9E2KFW9_9BACE</name>
<dbReference type="NCBIfam" id="TIGR04056">
    <property type="entry name" value="OMP_RagA_SusC"/>
    <property type="match status" value="1"/>
</dbReference>
<protein>
    <submittedName>
        <fullName evidence="13">TonB-dependent receptor</fullName>
    </submittedName>
</protein>
<feature type="chain" id="PRO_5039153160" evidence="10">
    <location>
        <begin position="32"/>
        <end position="1082"/>
    </location>
</feature>
<reference evidence="13" key="1">
    <citation type="journal article" date="2021" name="PeerJ">
        <title>Extensive microbial diversity within the chicken gut microbiome revealed by metagenomics and culture.</title>
        <authorList>
            <person name="Gilroy R."/>
            <person name="Ravi A."/>
            <person name="Getino M."/>
            <person name="Pursley I."/>
            <person name="Horton D.L."/>
            <person name="Alikhan N.F."/>
            <person name="Baker D."/>
            <person name="Gharbi K."/>
            <person name="Hall N."/>
            <person name="Watson M."/>
            <person name="Adriaenssens E.M."/>
            <person name="Foster-Nyarko E."/>
            <person name="Jarju S."/>
            <person name="Secka A."/>
            <person name="Antonio M."/>
            <person name="Oren A."/>
            <person name="Chaudhuri R.R."/>
            <person name="La Ragione R."/>
            <person name="Hildebrand F."/>
            <person name="Pallen M.J."/>
        </authorList>
    </citation>
    <scope>NUCLEOTIDE SEQUENCE</scope>
    <source>
        <strain evidence="13">B3-3758</strain>
    </source>
</reference>
<dbReference type="InterPro" id="IPR036942">
    <property type="entry name" value="Beta-barrel_TonB_sf"/>
</dbReference>
<evidence type="ECO:0000256" key="7">
    <source>
        <dbReference type="ARBA" id="ARBA00023237"/>
    </source>
</evidence>
<comment type="similarity">
    <text evidence="8 9">Belongs to the TonB-dependent receptor family.</text>
</comment>
<dbReference type="SUPFAM" id="SSF56935">
    <property type="entry name" value="Porins"/>
    <property type="match status" value="1"/>
</dbReference>
<feature type="domain" description="TonB-dependent receptor-like beta-barrel" evidence="11">
    <location>
        <begin position="429"/>
        <end position="794"/>
    </location>
</feature>
<organism evidence="13 14">
    <name type="scientific">Candidatus Bacteroides intestinipullorum</name>
    <dbReference type="NCBI Taxonomy" id="2838471"/>
    <lineage>
        <taxon>Bacteria</taxon>
        <taxon>Pseudomonadati</taxon>
        <taxon>Bacteroidota</taxon>
        <taxon>Bacteroidia</taxon>
        <taxon>Bacteroidales</taxon>
        <taxon>Bacteroidaceae</taxon>
        <taxon>Bacteroides</taxon>
    </lineage>
</organism>
<evidence type="ECO:0000256" key="8">
    <source>
        <dbReference type="PROSITE-ProRule" id="PRU01360"/>
    </source>
</evidence>
<evidence type="ECO:0000256" key="9">
    <source>
        <dbReference type="RuleBase" id="RU003357"/>
    </source>
</evidence>
<keyword evidence="2 8" id="KW-0813">Transport</keyword>
<sequence>MKLVKFNLSPHYLCASLLAFLLLFSPMGIFAQQGTVTGTVTDEMGQSIIGASVQVKGAQTGSITDIDGNFTVKAHVGNTLVVSYIGYASQEIKVTQTSGVRIILKEDTEMLDEVIVVGYGTSRKGDLTGALSTLQPDANDAAKSVSLSNLLNGKVAGLVVNSSSAMAGSASSIQIRGASSLRGDNQPLYVIDNVPMASAGEFASSAVGGGDFQINQDPLASLNPADIEDITILKDASSTAIYGSRGANGVILITTKKGRQGKAKVNVSANFTIAEPSKLMDMMNLQEYAGYRNSRINNEEYPFYVVGDEVRYVFSDALANYDPNNPETYNIVNYRNWQKEIYRSAFSQNYSVSLSGGSDKVTYYISANFKDINGTVKQTGLQQGDLRANLGFDLSKKVHLNMTMSGSIRQNDMMAGGGTLGGSTTAISRTALDYAPFLMPSNDPSLSGENTTTVLSWLNDYVDVANDKTFSASVDLRWQIIDGLSYNFRAGGNLNTNDRKRWYGMQLYQGMNNNGLLAISDLDKSNINVENLLNYTKDFNEFLHLDATVGVTYDQYKFLNANVRGTQFSTFDLRENGLHMAGNIVHDMPVQKDYQLLSYLGRINLSFLDKYLISASIRADGSSKFAKGNRWGYFPSASIAWRMEQEDFMKDIEWLHQLKVRASYGMTGNQSIDPYFTFSTYAGNNTQIGDGQGSGMSSLIISNLPNDGLTWEKTSSWNVGIDFGLFNSRLSGTLDIYMKKTNDLLILRDLPGSAGFGSTYYNQGSLDNKGVEFSLNAQIIDKGDWQWSVSANIGKNKNKITDLGLEPTTFGCLGERIGYYGNSLGDHFGTGNIFLEGEAPGLFLGLATQGIVQEEDLIRGEDGNVTGVKYIRADGTIGEYQTVNGTTPKAGDVKFIDQNNDGTIDTNDRTIIGNPNPGFTYGFQTSLAWKSLTLSMAFNGVHDRDVINTNNRYINMPSQNTGNLTKEAYHGMWTPENHSNLYPSSTYQLYNGIVYDRYVEDASYLRCSDITLNWSLPKNWMKKIGFQNISVFASVKNAFIITDYSGYDPEVNSFAFDGLRPGIDMSSYPTPRQYIFGLNVTF</sequence>
<evidence type="ECO:0000259" key="12">
    <source>
        <dbReference type="Pfam" id="PF07715"/>
    </source>
</evidence>
<feature type="domain" description="TonB-dependent receptor plug" evidence="12">
    <location>
        <begin position="125"/>
        <end position="250"/>
    </location>
</feature>
<keyword evidence="10" id="KW-0732">Signal</keyword>
<dbReference type="InterPro" id="IPR012910">
    <property type="entry name" value="Plug_dom"/>
</dbReference>
<gene>
    <name evidence="13" type="ORF">H9791_07595</name>
</gene>
<accession>A0A9E2KFW9</accession>
<dbReference type="Gene3D" id="2.60.40.1120">
    <property type="entry name" value="Carboxypeptidase-like, regulatory domain"/>
    <property type="match status" value="1"/>
</dbReference>
<evidence type="ECO:0000256" key="10">
    <source>
        <dbReference type="SAM" id="SignalP"/>
    </source>
</evidence>
<dbReference type="AlphaFoldDB" id="A0A9E2KFW9"/>
<keyword evidence="13" id="KW-0675">Receptor</keyword>
<dbReference type="Pfam" id="PF13715">
    <property type="entry name" value="CarbopepD_reg_2"/>
    <property type="match status" value="1"/>
</dbReference>
<dbReference type="Gene3D" id="2.40.170.20">
    <property type="entry name" value="TonB-dependent receptor, beta-barrel domain"/>
    <property type="match status" value="1"/>
</dbReference>
<comment type="subcellular location">
    <subcellularLocation>
        <location evidence="1 8">Cell outer membrane</location>
        <topology evidence="1 8">Multi-pass membrane protein</topology>
    </subcellularLocation>
</comment>
<dbReference type="Proteomes" id="UP000824236">
    <property type="component" value="Unassembled WGS sequence"/>
</dbReference>
<dbReference type="FunFam" id="2.60.40.1120:FF:000003">
    <property type="entry name" value="Outer membrane protein Omp121"/>
    <property type="match status" value="1"/>
</dbReference>
<dbReference type="InterPro" id="IPR037066">
    <property type="entry name" value="Plug_dom_sf"/>
</dbReference>
<reference evidence="13" key="2">
    <citation type="submission" date="2021-04" db="EMBL/GenBank/DDBJ databases">
        <authorList>
            <person name="Gilroy R."/>
        </authorList>
    </citation>
    <scope>NUCLEOTIDE SEQUENCE</scope>
    <source>
        <strain evidence="13">B3-3758</strain>
    </source>
</reference>
<dbReference type="SUPFAM" id="SSF49464">
    <property type="entry name" value="Carboxypeptidase regulatory domain-like"/>
    <property type="match status" value="1"/>
</dbReference>
<dbReference type="InterPro" id="IPR008969">
    <property type="entry name" value="CarboxyPept-like_regulatory"/>
</dbReference>
<keyword evidence="7 8" id="KW-0998">Cell outer membrane</keyword>
<dbReference type="Pfam" id="PF00593">
    <property type="entry name" value="TonB_dep_Rec_b-barrel"/>
    <property type="match status" value="1"/>
</dbReference>
<keyword evidence="6 8" id="KW-0472">Membrane</keyword>
<evidence type="ECO:0000259" key="11">
    <source>
        <dbReference type="Pfam" id="PF00593"/>
    </source>
</evidence>
<comment type="caution">
    <text evidence="13">The sequence shown here is derived from an EMBL/GenBank/DDBJ whole genome shotgun (WGS) entry which is preliminary data.</text>
</comment>
<evidence type="ECO:0000256" key="2">
    <source>
        <dbReference type="ARBA" id="ARBA00022448"/>
    </source>
</evidence>
<evidence type="ECO:0000256" key="4">
    <source>
        <dbReference type="ARBA" id="ARBA00022692"/>
    </source>
</evidence>
<proteinExistence type="inferred from homology"/>
<dbReference type="NCBIfam" id="TIGR04057">
    <property type="entry name" value="SusC_RagA_signa"/>
    <property type="match status" value="1"/>
</dbReference>